<feature type="compositionally biased region" description="Low complexity" evidence="1">
    <location>
        <begin position="65"/>
        <end position="78"/>
    </location>
</feature>
<dbReference type="Proteomes" id="UP000799118">
    <property type="component" value="Unassembled WGS sequence"/>
</dbReference>
<evidence type="ECO:0000256" key="1">
    <source>
        <dbReference type="SAM" id="MobiDB-lite"/>
    </source>
</evidence>
<feature type="compositionally biased region" description="Basic and acidic residues" evidence="1">
    <location>
        <begin position="251"/>
        <end position="264"/>
    </location>
</feature>
<feature type="compositionally biased region" description="Basic and acidic residues" evidence="1">
    <location>
        <begin position="7"/>
        <end position="28"/>
    </location>
</feature>
<reference evidence="2" key="1">
    <citation type="journal article" date="2019" name="Environ. Microbiol.">
        <title>Fungal ecological strategies reflected in gene transcription - a case study of two litter decomposers.</title>
        <authorList>
            <person name="Barbi F."/>
            <person name="Kohler A."/>
            <person name="Barry K."/>
            <person name="Baskaran P."/>
            <person name="Daum C."/>
            <person name="Fauchery L."/>
            <person name="Ihrmark K."/>
            <person name="Kuo A."/>
            <person name="LaButti K."/>
            <person name="Lipzen A."/>
            <person name="Morin E."/>
            <person name="Grigoriev I.V."/>
            <person name="Henrissat B."/>
            <person name="Lindahl B."/>
            <person name="Martin F."/>
        </authorList>
    </citation>
    <scope>NUCLEOTIDE SEQUENCE</scope>
    <source>
        <strain evidence="2">JB14</strain>
    </source>
</reference>
<gene>
    <name evidence="2" type="ORF">BT96DRAFT_1005036</name>
</gene>
<dbReference type="OrthoDB" id="3363891at2759"/>
<feature type="compositionally biased region" description="Basic and acidic residues" evidence="1">
    <location>
        <begin position="219"/>
        <end position="241"/>
    </location>
</feature>
<protein>
    <submittedName>
        <fullName evidence="2">Uncharacterized protein</fullName>
    </submittedName>
</protein>
<dbReference type="AlphaFoldDB" id="A0A6A4GP30"/>
<evidence type="ECO:0000313" key="3">
    <source>
        <dbReference type="Proteomes" id="UP000799118"/>
    </source>
</evidence>
<feature type="compositionally biased region" description="Low complexity" evidence="1">
    <location>
        <begin position="151"/>
        <end position="169"/>
    </location>
</feature>
<proteinExistence type="predicted"/>
<organism evidence="2 3">
    <name type="scientific">Gymnopus androsaceus JB14</name>
    <dbReference type="NCBI Taxonomy" id="1447944"/>
    <lineage>
        <taxon>Eukaryota</taxon>
        <taxon>Fungi</taxon>
        <taxon>Dikarya</taxon>
        <taxon>Basidiomycota</taxon>
        <taxon>Agaricomycotina</taxon>
        <taxon>Agaricomycetes</taxon>
        <taxon>Agaricomycetidae</taxon>
        <taxon>Agaricales</taxon>
        <taxon>Marasmiineae</taxon>
        <taxon>Omphalotaceae</taxon>
        <taxon>Gymnopus</taxon>
    </lineage>
</organism>
<feature type="region of interest" description="Disordered" evidence="1">
    <location>
        <begin position="125"/>
        <end position="382"/>
    </location>
</feature>
<keyword evidence="3" id="KW-1185">Reference proteome</keyword>
<accession>A0A6A4GP30</accession>
<feature type="region of interest" description="Disordered" evidence="1">
    <location>
        <begin position="1"/>
        <end position="81"/>
    </location>
</feature>
<dbReference type="EMBL" id="ML769795">
    <property type="protein sequence ID" value="KAE9387532.1"/>
    <property type="molecule type" value="Genomic_DNA"/>
</dbReference>
<name>A0A6A4GP30_9AGAR</name>
<feature type="compositionally biased region" description="Polar residues" evidence="1">
    <location>
        <begin position="294"/>
        <end position="308"/>
    </location>
</feature>
<evidence type="ECO:0000313" key="2">
    <source>
        <dbReference type="EMBL" id="KAE9387532.1"/>
    </source>
</evidence>
<feature type="compositionally biased region" description="Low complexity" evidence="1">
    <location>
        <begin position="125"/>
        <end position="144"/>
    </location>
</feature>
<feature type="compositionally biased region" description="Acidic residues" evidence="1">
    <location>
        <begin position="29"/>
        <end position="41"/>
    </location>
</feature>
<sequence>MDPDDEDHQRVLDEGPLTDLERSDRDEERDTEADGYYDDMEDYYRPDSQTRSRTTTPTPTPSGIPKPSRIPRSTTPTTMQRGFSEGANAFAFLHSSSSLLSVFHVIYYFSSFFSPFLASIICPPTKSPSSTPTPSKPSSSSTPQKAKKSKSPPSGGSRKPPPSQSQSQARKQDEYRRSIASYPDPGEDLENAIPSWTQPAGGAPGNWDDVVLPVVARKKGLDGHYERADGSPKVRAKKEEVEPAPGTFGFDHTKYRPPRDRDYRAGGGGESIPMDEFGARRGVDPPPPVADDLPSQQPELESETTQKQRNAHVPPAINTSGVRPAPTSGAGMPPISPAPFASYPPTAAGGDLERQQGLGQGLQGQEKEEEEKKGGCCGCVVM</sequence>